<dbReference type="InterPro" id="IPR001387">
    <property type="entry name" value="Cro/C1-type_HTH"/>
</dbReference>
<dbReference type="Pfam" id="PF13560">
    <property type="entry name" value="HTH_31"/>
    <property type="match status" value="1"/>
</dbReference>
<dbReference type="Proteomes" id="UP000586042">
    <property type="component" value="Unassembled WGS sequence"/>
</dbReference>
<dbReference type="Pfam" id="PF19054">
    <property type="entry name" value="DUF5753"/>
    <property type="match status" value="1"/>
</dbReference>
<evidence type="ECO:0000259" key="1">
    <source>
        <dbReference type="PROSITE" id="PS50943"/>
    </source>
</evidence>
<sequence>MDQRGPVIQGALLRRRLAELRRQRDLTQDEVAKALGWHTSKVIRIEGGRTGVTKVDLDALLRLYRTADSAVAEELHQLNKGARTKAWWNDFKNDVSDAYLSYVGFEAGASVIRQFQPLAVPGLLQTRAYAETIAHTRTDRATHERVVQLRLLRQEMLRQRENAPREIFVLDEAVIRRRVGIRVDRSIMPDQLRHMVAVAQEGEHVSIRVVPFEAGSHVGMIRGSFTLLEFGDGLGEVLHRENSDLHETLIGGDSLISEVRTDFEAILEESLSPSDSLSLITRAADEMR</sequence>
<dbReference type="SMART" id="SM00530">
    <property type="entry name" value="HTH_XRE"/>
    <property type="match status" value="1"/>
</dbReference>
<dbReference type="RefSeq" id="WP_175594492.1">
    <property type="nucleotide sequence ID" value="NZ_JABWGN010000018.1"/>
</dbReference>
<evidence type="ECO:0000313" key="2">
    <source>
        <dbReference type="EMBL" id="NUW37041.1"/>
    </source>
</evidence>
<dbReference type="CDD" id="cd00093">
    <property type="entry name" value="HTH_XRE"/>
    <property type="match status" value="1"/>
</dbReference>
<organism evidence="2 3">
    <name type="scientific">Nonomuraea montanisoli</name>
    <dbReference type="NCBI Taxonomy" id="2741721"/>
    <lineage>
        <taxon>Bacteria</taxon>
        <taxon>Bacillati</taxon>
        <taxon>Actinomycetota</taxon>
        <taxon>Actinomycetes</taxon>
        <taxon>Streptosporangiales</taxon>
        <taxon>Streptosporangiaceae</taxon>
        <taxon>Nonomuraea</taxon>
    </lineage>
</organism>
<feature type="domain" description="HTH cro/C1-type" evidence="1">
    <location>
        <begin position="17"/>
        <end position="71"/>
    </location>
</feature>
<comment type="caution">
    <text evidence="2">The sequence shown here is derived from an EMBL/GenBank/DDBJ whole genome shotgun (WGS) entry which is preliminary data.</text>
</comment>
<accession>A0A7Y6IFB8</accession>
<dbReference type="InterPro" id="IPR010982">
    <property type="entry name" value="Lambda_DNA-bd_dom_sf"/>
</dbReference>
<proteinExistence type="predicted"/>
<dbReference type="AlphaFoldDB" id="A0A7Y6IFB8"/>
<dbReference type="Gene3D" id="1.10.260.40">
    <property type="entry name" value="lambda repressor-like DNA-binding domains"/>
    <property type="match status" value="1"/>
</dbReference>
<dbReference type="SUPFAM" id="SSF47413">
    <property type="entry name" value="lambda repressor-like DNA-binding domains"/>
    <property type="match status" value="1"/>
</dbReference>
<protein>
    <submittedName>
        <fullName evidence="2">Helix-turn-helix domain-containing protein</fullName>
    </submittedName>
</protein>
<gene>
    <name evidence="2" type="ORF">HTZ77_37410</name>
</gene>
<keyword evidence="3" id="KW-1185">Reference proteome</keyword>
<dbReference type="InterPro" id="IPR043917">
    <property type="entry name" value="DUF5753"/>
</dbReference>
<dbReference type="EMBL" id="JABWGN010000018">
    <property type="protein sequence ID" value="NUW37041.1"/>
    <property type="molecule type" value="Genomic_DNA"/>
</dbReference>
<dbReference type="PROSITE" id="PS50943">
    <property type="entry name" value="HTH_CROC1"/>
    <property type="match status" value="1"/>
</dbReference>
<evidence type="ECO:0000313" key="3">
    <source>
        <dbReference type="Proteomes" id="UP000586042"/>
    </source>
</evidence>
<reference evidence="2 3" key="1">
    <citation type="submission" date="2020-06" db="EMBL/GenBank/DDBJ databases">
        <title>Nonomuraea sp. SMC257, a novel actinomycete isolated from soil.</title>
        <authorList>
            <person name="Chanama M."/>
        </authorList>
    </citation>
    <scope>NUCLEOTIDE SEQUENCE [LARGE SCALE GENOMIC DNA]</scope>
    <source>
        <strain evidence="2 3">SMC257</strain>
    </source>
</reference>
<name>A0A7Y6IFB8_9ACTN</name>
<dbReference type="GO" id="GO:0003677">
    <property type="term" value="F:DNA binding"/>
    <property type="evidence" value="ECO:0007669"/>
    <property type="project" value="InterPro"/>
</dbReference>